<feature type="compositionally biased region" description="Basic and acidic residues" evidence="1">
    <location>
        <begin position="102"/>
        <end position="121"/>
    </location>
</feature>
<protein>
    <recommendedName>
        <fullName evidence="5">PH domain-containing protein</fullName>
    </recommendedName>
</protein>
<dbReference type="OrthoDB" id="358662at2"/>
<accession>A0A1H9GUL5</accession>
<dbReference type="Proteomes" id="UP000182360">
    <property type="component" value="Unassembled WGS sequence"/>
</dbReference>
<feature type="transmembrane region" description="Helical" evidence="2">
    <location>
        <begin position="6"/>
        <end position="28"/>
    </location>
</feature>
<proteinExistence type="predicted"/>
<keyword evidence="2" id="KW-1133">Transmembrane helix</keyword>
<keyword evidence="2" id="KW-0812">Transmembrane</keyword>
<keyword evidence="2" id="KW-0472">Membrane</keyword>
<feature type="transmembrane region" description="Helical" evidence="2">
    <location>
        <begin position="40"/>
        <end position="60"/>
    </location>
</feature>
<sequence>MQRNKVFSIITIACFCSILLIPIGLSLMWFQTSWKKKRKIIITAAGSLLYVAIVAFVLLLEPSYNTGGVSLPFKYSGGETAYDAPATPGRPSKKEKKVSPASDKKQKSDSEKSEPEEERVPRSVKKQSGRTLGRGFYFFLFFVIVMILILWRNFRSAGKKEDYENPYVDTNLYKLPLTDDSKMPLVHFLRLKANQGEKILYATETVQKDNEGDFVVTDQRVVIFSKTGTSEIPISALTAVLSISNSVMQLTSSSPTEQKYYIFLPESQMKFALAIVRWVYGRQSQN</sequence>
<dbReference type="STRING" id="163.SAMN04487775_11051"/>
<evidence type="ECO:0000313" key="3">
    <source>
        <dbReference type="EMBL" id="SEQ53754.1"/>
    </source>
</evidence>
<feature type="transmembrane region" description="Helical" evidence="2">
    <location>
        <begin position="135"/>
        <end position="151"/>
    </location>
</feature>
<dbReference type="EMBL" id="FOFU01000005">
    <property type="protein sequence ID" value="SEQ53754.1"/>
    <property type="molecule type" value="Genomic_DNA"/>
</dbReference>
<dbReference type="AlphaFoldDB" id="A0A1H9GUL5"/>
<evidence type="ECO:0000256" key="1">
    <source>
        <dbReference type="SAM" id="MobiDB-lite"/>
    </source>
</evidence>
<gene>
    <name evidence="3" type="ORF">SAMN04487977_105146</name>
</gene>
<dbReference type="RefSeq" id="WP_074643921.1">
    <property type="nucleotide sequence ID" value="NZ_AP025286.1"/>
</dbReference>
<evidence type="ECO:0000313" key="4">
    <source>
        <dbReference type="Proteomes" id="UP000182360"/>
    </source>
</evidence>
<keyword evidence="4" id="KW-1185">Reference proteome</keyword>
<feature type="region of interest" description="Disordered" evidence="1">
    <location>
        <begin position="82"/>
        <end position="125"/>
    </location>
</feature>
<name>A0A1H9GUL5_9SPIR</name>
<evidence type="ECO:0000256" key="2">
    <source>
        <dbReference type="SAM" id="Phobius"/>
    </source>
</evidence>
<organism evidence="3 4">
    <name type="scientific">Treponema bryantii</name>
    <dbReference type="NCBI Taxonomy" id="163"/>
    <lineage>
        <taxon>Bacteria</taxon>
        <taxon>Pseudomonadati</taxon>
        <taxon>Spirochaetota</taxon>
        <taxon>Spirochaetia</taxon>
        <taxon>Spirochaetales</taxon>
        <taxon>Treponemataceae</taxon>
        <taxon>Treponema</taxon>
    </lineage>
</organism>
<evidence type="ECO:0008006" key="5">
    <source>
        <dbReference type="Google" id="ProtNLM"/>
    </source>
</evidence>
<reference evidence="3 4" key="1">
    <citation type="submission" date="2016-10" db="EMBL/GenBank/DDBJ databases">
        <authorList>
            <person name="de Groot N.N."/>
        </authorList>
    </citation>
    <scope>NUCLEOTIDE SEQUENCE [LARGE SCALE GENOMIC DNA]</scope>
    <source>
        <strain evidence="3 4">B25</strain>
    </source>
</reference>